<feature type="region of interest" description="Disordered" evidence="9">
    <location>
        <begin position="667"/>
        <end position="693"/>
    </location>
</feature>
<dbReference type="STRING" id="6183.A0A3Q0KQC4"/>
<dbReference type="PROSITE" id="PS00888">
    <property type="entry name" value="CNMP_BINDING_1"/>
    <property type="match status" value="1"/>
</dbReference>
<dbReference type="WBParaSite" id="Smp_155040.1">
    <property type="protein sequence ID" value="Smp_155040.1"/>
    <property type="gene ID" value="Smp_155040"/>
</dbReference>
<dbReference type="PANTHER" id="PTHR45638:SF1">
    <property type="entry name" value="CYCLIC NUCLEOTIDE-GATED ION CHANNEL SUBUNIT B, ISOFORM A"/>
    <property type="match status" value="1"/>
</dbReference>
<dbReference type="InterPro" id="IPR018490">
    <property type="entry name" value="cNMP-bd_dom_sf"/>
</dbReference>
<evidence type="ECO:0000256" key="3">
    <source>
        <dbReference type="ARBA" id="ARBA00022692"/>
    </source>
</evidence>
<dbReference type="GO" id="GO:0005222">
    <property type="term" value="F:intracellularly cAMP-activated cation channel activity"/>
    <property type="evidence" value="ECO:0007669"/>
    <property type="project" value="TreeGrafter"/>
</dbReference>
<dbReference type="InterPro" id="IPR014710">
    <property type="entry name" value="RmlC-like_jellyroll"/>
</dbReference>
<dbReference type="InterPro" id="IPR018488">
    <property type="entry name" value="cNMP-bd_CS"/>
</dbReference>
<evidence type="ECO:0000256" key="2">
    <source>
        <dbReference type="ARBA" id="ARBA00022448"/>
    </source>
</evidence>
<dbReference type="GO" id="GO:0030553">
    <property type="term" value="F:cGMP binding"/>
    <property type="evidence" value="ECO:0007669"/>
    <property type="project" value="TreeGrafter"/>
</dbReference>
<dbReference type="InterPro" id="IPR005821">
    <property type="entry name" value="Ion_trans_dom"/>
</dbReference>
<organism evidence="12 13">
    <name type="scientific">Schistosoma mansoni</name>
    <name type="common">Blood fluke</name>
    <dbReference type="NCBI Taxonomy" id="6183"/>
    <lineage>
        <taxon>Eukaryota</taxon>
        <taxon>Metazoa</taxon>
        <taxon>Spiralia</taxon>
        <taxon>Lophotrochozoa</taxon>
        <taxon>Platyhelminthes</taxon>
        <taxon>Trematoda</taxon>
        <taxon>Digenea</taxon>
        <taxon>Strigeidida</taxon>
        <taxon>Schistosomatoidea</taxon>
        <taxon>Schistosomatidae</taxon>
        <taxon>Schistosoma</taxon>
    </lineage>
</organism>
<dbReference type="PANTHER" id="PTHR45638">
    <property type="entry name" value="CYCLIC NUCLEOTIDE-GATED CATION CHANNEL SUBUNIT A"/>
    <property type="match status" value="1"/>
</dbReference>
<dbReference type="Gene3D" id="2.60.120.10">
    <property type="entry name" value="Jelly Rolls"/>
    <property type="match status" value="1"/>
</dbReference>
<feature type="compositionally biased region" description="Basic and acidic residues" evidence="9">
    <location>
        <begin position="101"/>
        <end position="116"/>
    </location>
</feature>
<dbReference type="GO" id="GO:0005886">
    <property type="term" value="C:plasma membrane"/>
    <property type="evidence" value="ECO:0007669"/>
    <property type="project" value="TreeGrafter"/>
</dbReference>
<dbReference type="Proteomes" id="UP000008854">
    <property type="component" value="Unassembled WGS sequence"/>
</dbReference>
<dbReference type="Gene3D" id="1.10.287.70">
    <property type="match status" value="1"/>
</dbReference>
<evidence type="ECO:0000256" key="9">
    <source>
        <dbReference type="SAM" id="MobiDB-lite"/>
    </source>
</evidence>
<dbReference type="PROSITE" id="PS50042">
    <property type="entry name" value="CNMP_BINDING_3"/>
    <property type="match status" value="1"/>
</dbReference>
<evidence type="ECO:0000259" key="11">
    <source>
        <dbReference type="PROSITE" id="PS50042"/>
    </source>
</evidence>
<dbReference type="SUPFAM" id="SSF51206">
    <property type="entry name" value="cAMP-binding domain-like"/>
    <property type="match status" value="1"/>
</dbReference>
<name>A0A3Q0KQC4_SCHMA</name>
<evidence type="ECO:0000256" key="7">
    <source>
        <dbReference type="ARBA" id="ARBA00023286"/>
    </source>
</evidence>
<feature type="transmembrane region" description="Helical" evidence="10">
    <location>
        <begin position="443"/>
        <end position="465"/>
    </location>
</feature>
<feature type="transmembrane region" description="Helical" evidence="10">
    <location>
        <begin position="416"/>
        <end position="436"/>
    </location>
</feature>
<sequence length="863" mass="99221">MPEESKDATNKITQSQPVISISKESMEKAIAAFPQSKLNRTTTNASFLRIPQRNVRSDSEISVSVVEKLRSLRTKFTERTELIKAKEIEKVEISESDSDEKETGTDPTKSDENELKLDGEFKTTEIQKEKPIGWWKRYPNRKLIIRQPLCLTCLPSSRKYFISKPNLPCFSIQNPEDNEKQEQGEVKVVKVSEQEMEQPEIIGQECVKLKQISIPLPAWLVGLKDVFSATISPYSNIYLLWLGFLLIAVLYNYITIPLREAFNIYDDEDNMTLWYTLNSLMDILYLMDILLLKPRIEFLDQGITKTDFKSCALHYFKSLQFKIDIISITPLDLFSLFYEKDMARFRVLRLVKINAFWEAFEKLDQRLNAGYAVRLARTIIYMIYIIHLETCGYYAFNRWQGIGETSWTIQPGPISPYVYSFYVCMKTATSIGSLPAATNSSEFLFMTCYWLSGILVSAILIGQVIDILDSASANKVNYRKVMDATLSSMQQLHAPQHVVDKVRSWFMYNWDQQKTFNENSLFECLPIKLKSDLAISVHFHTLSKVTLFQNCEKALIYDMILKLKPVVFLPKDYICRKGEVGKEMYIVKSGAVEVVGGPNNSIVFVTLKEGSVFGEISLLALSGKNRRTADVRSKGFSTLFSLSKQDFEEIMKNYPQAHELLKKRSQRMLNRDKKKATDEAVKEKKKLQKEKSNELNDGDVAVIEVIPERPATPKLIETVVKVIESTYPDKIIARQLKGSFSSELGTRRRSIYTIKPSINMVTNKKSSIPNTNDDNTANYDEKETETFPISDSKPCQNDLQNQKLPDTMPKEDTNIHDEDDSDKQSENFDQNVLNERTTEYWIDMLSVDRNPIKRITSYFPHIC</sequence>
<dbReference type="FunFam" id="1.10.287.630:FF:000001">
    <property type="entry name" value="Cyclic nucleotide-gated channel alpha 3"/>
    <property type="match status" value="1"/>
</dbReference>
<feature type="compositionally biased region" description="Basic and acidic residues" evidence="9">
    <location>
        <begin position="669"/>
        <end position="682"/>
    </location>
</feature>
<dbReference type="InParanoid" id="A0A3Q0KQC4"/>
<evidence type="ECO:0000313" key="13">
    <source>
        <dbReference type="WBParaSite" id="Smp_155040.1"/>
    </source>
</evidence>
<dbReference type="CDD" id="cd00038">
    <property type="entry name" value="CAP_ED"/>
    <property type="match status" value="1"/>
</dbReference>
<dbReference type="AlphaFoldDB" id="A0A3Q0KQC4"/>
<keyword evidence="4 10" id="KW-1133">Transmembrane helix</keyword>
<dbReference type="SUPFAM" id="SSF81324">
    <property type="entry name" value="Voltage-gated potassium channels"/>
    <property type="match status" value="1"/>
</dbReference>
<dbReference type="InterPro" id="IPR000595">
    <property type="entry name" value="cNMP-bd_dom"/>
</dbReference>
<comment type="subcellular location">
    <subcellularLocation>
        <location evidence="1">Membrane</location>
        <topology evidence="1">Multi-pass membrane protein</topology>
    </subcellularLocation>
</comment>
<feature type="transmembrane region" description="Helical" evidence="10">
    <location>
        <begin position="237"/>
        <end position="254"/>
    </location>
</feature>
<reference evidence="12" key="1">
    <citation type="journal article" date="2012" name="PLoS Negl. Trop. Dis.">
        <title>A systematically improved high quality genome and transcriptome of the human blood fluke Schistosoma mansoni.</title>
        <authorList>
            <person name="Protasio A.V."/>
            <person name="Tsai I.J."/>
            <person name="Babbage A."/>
            <person name="Nichol S."/>
            <person name="Hunt M."/>
            <person name="Aslett M.A."/>
            <person name="De Silva N."/>
            <person name="Velarde G.S."/>
            <person name="Anderson T.J."/>
            <person name="Clark R.C."/>
            <person name="Davidson C."/>
            <person name="Dillon G.P."/>
            <person name="Holroyd N.E."/>
            <person name="LoVerde P.T."/>
            <person name="Lloyd C."/>
            <person name="McQuillan J."/>
            <person name="Oliveira G."/>
            <person name="Otto T.D."/>
            <person name="Parker-Manuel S.J."/>
            <person name="Quail M.A."/>
            <person name="Wilson R.A."/>
            <person name="Zerlotini A."/>
            <person name="Dunne D.W."/>
            <person name="Berriman M."/>
        </authorList>
    </citation>
    <scope>NUCLEOTIDE SEQUENCE [LARGE SCALE GENOMIC DNA]</scope>
    <source>
        <strain evidence="12">Puerto Rican</strain>
    </source>
</reference>
<evidence type="ECO:0000256" key="4">
    <source>
        <dbReference type="ARBA" id="ARBA00022989"/>
    </source>
</evidence>
<feature type="compositionally biased region" description="Basic and acidic residues" evidence="9">
    <location>
        <begin position="808"/>
        <end position="826"/>
    </location>
</feature>
<reference evidence="13" key="2">
    <citation type="submission" date="2018-12" db="UniProtKB">
        <authorList>
            <consortium name="WormBaseParasite"/>
        </authorList>
    </citation>
    <scope>IDENTIFICATION</scope>
    <source>
        <strain evidence="13">Puerto Rican</strain>
    </source>
</reference>
<keyword evidence="12" id="KW-1185">Reference proteome</keyword>
<accession>A0A3Q0KQC4</accession>
<dbReference type="FunFam" id="2.60.120.10:FF:000078">
    <property type="entry name" value="Cyclic nucleotide-gated channel"/>
    <property type="match status" value="1"/>
</dbReference>
<feature type="compositionally biased region" description="Polar residues" evidence="9">
    <location>
        <begin position="763"/>
        <end position="778"/>
    </location>
</feature>
<keyword evidence="8" id="KW-0407">Ion channel</keyword>
<feature type="domain" description="Cyclic nucleotide-binding" evidence="11">
    <location>
        <begin position="547"/>
        <end position="651"/>
    </location>
</feature>
<dbReference type="Gene3D" id="1.10.287.630">
    <property type="entry name" value="Helix hairpin bin"/>
    <property type="match status" value="1"/>
</dbReference>
<dbReference type="PROSITE" id="PS00889">
    <property type="entry name" value="CNMP_BINDING_2"/>
    <property type="match status" value="1"/>
</dbReference>
<keyword evidence="3 10" id="KW-0812">Transmembrane</keyword>
<feature type="region of interest" description="Disordered" evidence="9">
    <location>
        <begin position="763"/>
        <end position="831"/>
    </location>
</feature>
<dbReference type="GO" id="GO:0017071">
    <property type="term" value="C:intracellular cyclic nucleotide activated cation channel complex"/>
    <property type="evidence" value="ECO:0007669"/>
    <property type="project" value="TreeGrafter"/>
</dbReference>
<keyword evidence="5" id="KW-0406">Ion transport</keyword>
<dbReference type="GO" id="GO:0005223">
    <property type="term" value="F:intracellularly cGMP-activated cation channel activity"/>
    <property type="evidence" value="ECO:0007669"/>
    <property type="project" value="TreeGrafter"/>
</dbReference>
<dbReference type="FunFam" id="1.10.287.70:FF:000072">
    <property type="entry name" value="Cyclic nucleotide gated channel beta 3"/>
    <property type="match status" value="1"/>
</dbReference>
<feature type="transmembrane region" description="Helical" evidence="10">
    <location>
        <begin position="274"/>
        <end position="292"/>
    </location>
</feature>
<evidence type="ECO:0000313" key="12">
    <source>
        <dbReference type="Proteomes" id="UP000008854"/>
    </source>
</evidence>
<dbReference type="InterPro" id="IPR050866">
    <property type="entry name" value="CNG_cation_channel"/>
</dbReference>
<evidence type="ECO:0000256" key="1">
    <source>
        <dbReference type="ARBA" id="ARBA00004141"/>
    </source>
</evidence>
<keyword evidence="6 10" id="KW-0472">Membrane</keyword>
<keyword evidence="7" id="KW-1071">Ligand-gated ion channel</keyword>
<protein>
    <submittedName>
        <fullName evidence="13">Cyclic-nucleotide-gated cation channel,putative</fullName>
    </submittedName>
</protein>
<feature type="transmembrane region" description="Helical" evidence="10">
    <location>
        <begin position="375"/>
        <end position="396"/>
    </location>
</feature>
<evidence type="ECO:0000256" key="10">
    <source>
        <dbReference type="SAM" id="Phobius"/>
    </source>
</evidence>
<dbReference type="SMART" id="SM00100">
    <property type="entry name" value="cNMP"/>
    <property type="match status" value="1"/>
</dbReference>
<dbReference type="Pfam" id="PF00027">
    <property type="entry name" value="cNMP_binding"/>
    <property type="match status" value="1"/>
</dbReference>
<feature type="region of interest" description="Disordered" evidence="9">
    <location>
        <begin position="92"/>
        <end position="116"/>
    </location>
</feature>
<dbReference type="GO" id="GO:0044877">
    <property type="term" value="F:protein-containing complex binding"/>
    <property type="evidence" value="ECO:0007669"/>
    <property type="project" value="TreeGrafter"/>
</dbReference>
<evidence type="ECO:0000256" key="6">
    <source>
        <dbReference type="ARBA" id="ARBA00023136"/>
    </source>
</evidence>
<evidence type="ECO:0000256" key="8">
    <source>
        <dbReference type="ARBA" id="ARBA00023303"/>
    </source>
</evidence>
<evidence type="ECO:0000256" key="5">
    <source>
        <dbReference type="ARBA" id="ARBA00023065"/>
    </source>
</evidence>
<dbReference type="Pfam" id="PF00520">
    <property type="entry name" value="Ion_trans"/>
    <property type="match status" value="1"/>
</dbReference>
<feature type="compositionally biased region" description="Polar residues" evidence="9">
    <location>
        <begin position="787"/>
        <end position="804"/>
    </location>
</feature>
<proteinExistence type="predicted"/>
<keyword evidence="2" id="KW-0813">Transport</keyword>